<dbReference type="InterPro" id="IPR003593">
    <property type="entry name" value="AAA+_ATPase"/>
</dbReference>
<dbReference type="FunFam" id="3.40.50.300:FF:000425">
    <property type="entry name" value="Probable ABC transporter, ATP-binding subunit"/>
    <property type="match status" value="1"/>
</dbReference>
<dbReference type="InterPro" id="IPR027417">
    <property type="entry name" value="P-loop_NTPase"/>
</dbReference>
<dbReference type="SUPFAM" id="SSF52540">
    <property type="entry name" value="P-loop containing nucleoside triphosphate hydrolases"/>
    <property type="match status" value="1"/>
</dbReference>
<evidence type="ECO:0000256" key="2">
    <source>
        <dbReference type="ARBA" id="ARBA00022741"/>
    </source>
</evidence>
<dbReference type="OrthoDB" id="9802264at2"/>
<evidence type="ECO:0000256" key="1">
    <source>
        <dbReference type="ARBA" id="ARBA00022448"/>
    </source>
</evidence>
<reference evidence="6" key="1">
    <citation type="submission" date="2016-10" db="EMBL/GenBank/DDBJ databases">
        <authorList>
            <person name="Varghese N."/>
            <person name="Submissions S."/>
        </authorList>
    </citation>
    <scope>NUCLEOTIDE SEQUENCE [LARGE SCALE GENOMIC DNA]</scope>
    <source>
        <strain evidence="6">NRRL B-59562</strain>
    </source>
</reference>
<name>A0A1H3FY32_9PSED</name>
<evidence type="ECO:0000313" key="6">
    <source>
        <dbReference type="Proteomes" id="UP000243778"/>
    </source>
</evidence>
<sequence length="357" mass="38175">MTPPDSPRDLVIDAVSKTYGATLAVDRVSLDVGHGEIVAILGPSGSGKTTLLGMVSGRLGLDGGDIRIAGRSIAGLPPDRIDAATVFQDYALFPHLNVLENIGFGLRMKGLGKAETRAAALRMLELVGLAEFAERAVKQLSGGQKQRVATARALAVQPAVLLLDEPLGALDRQIRQRLQRELAGLLRELKMTALLVTHDQEEAFAMADRVAIMQAGRLQQIDAPGELYRWPRTEFVATFLGAGSLLDARCLASDAAGIECEAFGGQFRARCRVPAASSQVRVLIRPEQLQIARPGELTAPVWRGARIAEVLNSGEVTRYRLDVAGTPLESVALGLPRFVPGEQVDCTLEHDGPVVIG</sequence>
<dbReference type="SMART" id="SM00382">
    <property type="entry name" value="AAA"/>
    <property type="match status" value="1"/>
</dbReference>
<organism evidence="5 6">
    <name type="scientific">Pseudomonas kuykendallii</name>
    <dbReference type="NCBI Taxonomy" id="1007099"/>
    <lineage>
        <taxon>Bacteria</taxon>
        <taxon>Pseudomonadati</taxon>
        <taxon>Pseudomonadota</taxon>
        <taxon>Gammaproteobacteria</taxon>
        <taxon>Pseudomonadales</taxon>
        <taxon>Pseudomonadaceae</taxon>
        <taxon>Pseudomonas</taxon>
    </lineage>
</organism>
<dbReference type="InterPro" id="IPR050093">
    <property type="entry name" value="ABC_SmlMolc_Importer"/>
</dbReference>
<dbReference type="SUPFAM" id="SSF50331">
    <property type="entry name" value="MOP-like"/>
    <property type="match status" value="1"/>
</dbReference>
<evidence type="ECO:0000313" key="5">
    <source>
        <dbReference type="EMBL" id="SDX95029.1"/>
    </source>
</evidence>
<keyword evidence="1" id="KW-0813">Transport</keyword>
<evidence type="ECO:0000259" key="4">
    <source>
        <dbReference type="PROSITE" id="PS50893"/>
    </source>
</evidence>
<dbReference type="InterPro" id="IPR003439">
    <property type="entry name" value="ABC_transporter-like_ATP-bd"/>
</dbReference>
<dbReference type="InterPro" id="IPR008995">
    <property type="entry name" value="Mo/tungstate-bd_C_term_dom"/>
</dbReference>
<dbReference type="PANTHER" id="PTHR42781:SF4">
    <property type="entry name" value="SPERMIDINE_PUTRESCINE IMPORT ATP-BINDING PROTEIN POTA"/>
    <property type="match status" value="1"/>
</dbReference>
<dbReference type="GO" id="GO:0016887">
    <property type="term" value="F:ATP hydrolysis activity"/>
    <property type="evidence" value="ECO:0007669"/>
    <property type="project" value="InterPro"/>
</dbReference>
<accession>A0A1H3FY32</accession>
<dbReference type="Gene3D" id="3.40.50.300">
    <property type="entry name" value="P-loop containing nucleotide triphosphate hydrolases"/>
    <property type="match status" value="1"/>
</dbReference>
<dbReference type="GO" id="GO:0015697">
    <property type="term" value="P:quaternary ammonium group transport"/>
    <property type="evidence" value="ECO:0007669"/>
    <property type="project" value="UniProtKB-ARBA"/>
</dbReference>
<evidence type="ECO:0000256" key="3">
    <source>
        <dbReference type="ARBA" id="ARBA00022840"/>
    </source>
</evidence>
<keyword evidence="2" id="KW-0547">Nucleotide-binding</keyword>
<dbReference type="STRING" id="1007099.SAMN05216287_4190"/>
<dbReference type="Gene3D" id="2.40.50.100">
    <property type="match status" value="1"/>
</dbReference>
<gene>
    <name evidence="5" type="ORF">SAMN05216287_4190</name>
</gene>
<protein>
    <submittedName>
        <fullName evidence="5">Putative spermidine/putrescine transport system ATP-binding protein/spermidine/putrescine transport system ATP-binding protein</fullName>
    </submittedName>
</protein>
<dbReference type="PANTHER" id="PTHR42781">
    <property type="entry name" value="SPERMIDINE/PUTRESCINE IMPORT ATP-BINDING PROTEIN POTA"/>
    <property type="match status" value="1"/>
</dbReference>
<keyword evidence="6" id="KW-1185">Reference proteome</keyword>
<dbReference type="Proteomes" id="UP000243778">
    <property type="component" value="Unassembled WGS sequence"/>
</dbReference>
<dbReference type="RefSeq" id="WP_090231591.1">
    <property type="nucleotide sequence ID" value="NZ_FNNU01000008.1"/>
</dbReference>
<dbReference type="EMBL" id="FNNU01000008">
    <property type="protein sequence ID" value="SDX95029.1"/>
    <property type="molecule type" value="Genomic_DNA"/>
</dbReference>
<feature type="domain" description="ABC transporter" evidence="4">
    <location>
        <begin position="10"/>
        <end position="240"/>
    </location>
</feature>
<dbReference type="Pfam" id="PF00005">
    <property type="entry name" value="ABC_tran"/>
    <property type="match status" value="1"/>
</dbReference>
<keyword evidence="3 5" id="KW-0067">ATP-binding</keyword>
<dbReference type="GO" id="GO:0005524">
    <property type="term" value="F:ATP binding"/>
    <property type="evidence" value="ECO:0007669"/>
    <property type="project" value="UniProtKB-KW"/>
</dbReference>
<dbReference type="AlphaFoldDB" id="A0A1H3FY32"/>
<proteinExistence type="predicted"/>
<dbReference type="PROSITE" id="PS50893">
    <property type="entry name" value="ABC_TRANSPORTER_2"/>
    <property type="match status" value="1"/>
</dbReference>